<dbReference type="AlphaFoldDB" id="A0ABD3M9P9"/>
<gene>
    <name evidence="5" type="ORF">ACHAWU_007886</name>
</gene>
<comment type="caution">
    <text evidence="5">The sequence shown here is derived from an EMBL/GenBank/DDBJ whole genome shotgun (WGS) entry which is preliminary data.</text>
</comment>
<feature type="domain" description="PROP1-like PPR" evidence="4">
    <location>
        <begin position="236"/>
        <end position="414"/>
    </location>
</feature>
<feature type="repeat" description="PPR" evidence="2">
    <location>
        <begin position="350"/>
        <end position="380"/>
    </location>
</feature>
<dbReference type="NCBIfam" id="TIGR00756">
    <property type="entry name" value="PPR"/>
    <property type="match status" value="1"/>
</dbReference>
<keyword evidence="6" id="KW-1185">Reference proteome</keyword>
<name>A0ABD3M9P9_9STRA</name>
<protein>
    <recommendedName>
        <fullName evidence="4">PROP1-like PPR domain-containing protein</fullName>
    </recommendedName>
</protein>
<keyword evidence="3" id="KW-0732">Signal</keyword>
<feature type="signal peptide" evidence="3">
    <location>
        <begin position="1"/>
        <end position="17"/>
    </location>
</feature>
<dbReference type="PANTHER" id="PTHR47942">
    <property type="entry name" value="TETRATRICOPEPTIDE REPEAT (TPR)-LIKE SUPERFAMILY PROTEIN-RELATED"/>
    <property type="match status" value="1"/>
</dbReference>
<accession>A0ABD3M9P9</accession>
<dbReference type="Gene3D" id="1.25.40.10">
    <property type="entry name" value="Tetratricopeptide repeat domain"/>
    <property type="match status" value="4"/>
</dbReference>
<evidence type="ECO:0000256" key="1">
    <source>
        <dbReference type="ARBA" id="ARBA00022737"/>
    </source>
</evidence>
<feature type="repeat" description="PPR" evidence="2">
    <location>
        <begin position="124"/>
        <end position="163"/>
    </location>
</feature>
<feature type="chain" id="PRO_5044787498" description="PROP1-like PPR domain-containing protein" evidence="3">
    <location>
        <begin position="18"/>
        <end position="641"/>
    </location>
</feature>
<dbReference type="InterPro" id="IPR051222">
    <property type="entry name" value="PPR/CCM1_RNA-binding"/>
</dbReference>
<dbReference type="PROSITE" id="PS51375">
    <property type="entry name" value="PPR"/>
    <property type="match status" value="2"/>
</dbReference>
<dbReference type="Pfam" id="PF17177">
    <property type="entry name" value="PPR_long"/>
    <property type="match status" value="1"/>
</dbReference>
<dbReference type="PANTHER" id="PTHR47942:SF63">
    <property type="entry name" value="PENTATRICOPEPTIDE REPEAT-CONTAINING PROTEIN"/>
    <property type="match status" value="1"/>
</dbReference>
<keyword evidence="1" id="KW-0677">Repeat</keyword>
<proteinExistence type="predicted"/>
<evidence type="ECO:0000259" key="4">
    <source>
        <dbReference type="Pfam" id="PF17177"/>
    </source>
</evidence>
<dbReference type="InterPro" id="IPR011990">
    <property type="entry name" value="TPR-like_helical_dom_sf"/>
</dbReference>
<reference evidence="5 6" key="1">
    <citation type="submission" date="2024-10" db="EMBL/GenBank/DDBJ databases">
        <title>Updated reference genomes for cyclostephanoid diatoms.</title>
        <authorList>
            <person name="Roberts W.R."/>
            <person name="Alverson A.J."/>
        </authorList>
    </citation>
    <scope>NUCLEOTIDE SEQUENCE [LARGE SCALE GENOMIC DNA]</scope>
    <source>
        <strain evidence="5 6">AJA232-27</strain>
    </source>
</reference>
<dbReference type="Proteomes" id="UP001530293">
    <property type="component" value="Unassembled WGS sequence"/>
</dbReference>
<dbReference type="InterPro" id="IPR002885">
    <property type="entry name" value="PPR_rpt"/>
</dbReference>
<evidence type="ECO:0000256" key="2">
    <source>
        <dbReference type="PROSITE-ProRule" id="PRU00708"/>
    </source>
</evidence>
<evidence type="ECO:0000313" key="6">
    <source>
        <dbReference type="Proteomes" id="UP001530293"/>
    </source>
</evidence>
<dbReference type="EMBL" id="JALLBG020000171">
    <property type="protein sequence ID" value="KAL3760820.1"/>
    <property type="molecule type" value="Genomic_DNA"/>
</dbReference>
<sequence length="641" mass="72101">MRIHFVALAALMPFTSHVPSHHYCNGFSATTPKPNQRRKGKDFTAQVVEDMVVRDVSAKVKKPTQKPLNTRQKSFSQRDPIISLNMNLDYLAKSGQKDAARRCEEMLLRIEALHEDGYYDKSPDVVSYNSVINAYAHGRAIQYSRSENAKRLMKRMEEKGLKPNTITWNTLLRCILKEISDTKLRESSEYKVKEAEAILSQMEELAIANAVSYNTVISIISKSEMNDAAERAEGWLQRMLNLYEATKNEKVQPDTCSFNAVIHAYANVGKESSGAPHRARRAEELLKQMETMFKSCGNDTVKPDVISFSAVINAYSRASSQDRECAVRAMEILGRIEELHEGGDTDLKPNLRTYTSVINAFARVGSPEKADEILSKLKKCHEMGDKSLKPDTICYSSVLDAYAKKGGEEAAYRAEELLHEMEDLYSNGDNDVKPNAQTYRSVITALGRSRRSRAAEKAEQILIKMENLSSQGYKDLAPNTFIYNAVIDAFARSYTLSKAYRAELLLERMLEETEKGNLSIRPDTITFNSVINAAARSSSDDAFVRKEAFLIGLNAFRIIHSLDYCRPSSITYVSYLQLLEKLVESGVTRDSMAERVFRLSISHGLASDAVKSQLRKTCSPLVAQRILSSRGIDTKERPQPR</sequence>
<dbReference type="Pfam" id="PF13041">
    <property type="entry name" value="PPR_2"/>
    <property type="match status" value="1"/>
</dbReference>
<evidence type="ECO:0000313" key="5">
    <source>
        <dbReference type="EMBL" id="KAL3760820.1"/>
    </source>
</evidence>
<dbReference type="InterPro" id="IPR033443">
    <property type="entry name" value="PROP1-like_PPR_dom"/>
</dbReference>
<organism evidence="5 6">
    <name type="scientific">Discostella pseudostelligera</name>
    <dbReference type="NCBI Taxonomy" id="259834"/>
    <lineage>
        <taxon>Eukaryota</taxon>
        <taxon>Sar</taxon>
        <taxon>Stramenopiles</taxon>
        <taxon>Ochrophyta</taxon>
        <taxon>Bacillariophyta</taxon>
        <taxon>Coscinodiscophyceae</taxon>
        <taxon>Thalassiosirophycidae</taxon>
        <taxon>Stephanodiscales</taxon>
        <taxon>Stephanodiscaceae</taxon>
        <taxon>Discostella</taxon>
    </lineage>
</organism>
<evidence type="ECO:0000256" key="3">
    <source>
        <dbReference type="SAM" id="SignalP"/>
    </source>
</evidence>